<dbReference type="PROSITE" id="PS51257">
    <property type="entry name" value="PROKAR_LIPOPROTEIN"/>
    <property type="match status" value="1"/>
</dbReference>
<name>A0A6J4N7R0_9BACT</name>
<organism evidence="1">
    <name type="scientific">uncultured Gemmatimonadota bacterium</name>
    <dbReference type="NCBI Taxonomy" id="203437"/>
    <lineage>
        <taxon>Bacteria</taxon>
        <taxon>Pseudomonadati</taxon>
        <taxon>Gemmatimonadota</taxon>
        <taxon>environmental samples</taxon>
    </lineage>
</organism>
<proteinExistence type="predicted"/>
<accession>A0A6J4N7R0</accession>
<protein>
    <recommendedName>
        <fullName evidence="2">Lipoprotein</fullName>
    </recommendedName>
</protein>
<evidence type="ECO:0008006" key="2">
    <source>
        <dbReference type="Google" id="ProtNLM"/>
    </source>
</evidence>
<reference evidence="1" key="1">
    <citation type="submission" date="2020-02" db="EMBL/GenBank/DDBJ databases">
        <authorList>
            <person name="Meier V. D."/>
        </authorList>
    </citation>
    <scope>NUCLEOTIDE SEQUENCE</scope>
    <source>
        <strain evidence="1">AVDCRST_MAG89</strain>
    </source>
</reference>
<evidence type="ECO:0000313" key="1">
    <source>
        <dbReference type="EMBL" id="CAA9380416.1"/>
    </source>
</evidence>
<dbReference type="EMBL" id="CADCTV010001119">
    <property type="protein sequence ID" value="CAA9380416.1"/>
    <property type="molecule type" value="Genomic_DNA"/>
</dbReference>
<dbReference type="AlphaFoldDB" id="A0A6J4N7R0"/>
<sequence>MPYAERTVRAMYRTAPAFLALLLAACGDEITPEQRTKRLEARRTACITEALQQRAQSQLAQLDTMMRQQGGNVPDIVRAPHTFAQVYAAYADVKAHEAAYLDSAFQADSKQDSIAYLQSAGKFRVSPPSEGSVEENVARLYAGDFNASREYADHACNKLVEDQEKR</sequence>
<gene>
    <name evidence="1" type="ORF">AVDCRST_MAG89-5339</name>
</gene>